<keyword evidence="2" id="KW-1185">Reference proteome</keyword>
<evidence type="ECO:0008006" key="3">
    <source>
        <dbReference type="Google" id="ProtNLM"/>
    </source>
</evidence>
<sequence length="134" mass="14632">MEEQAGRLADFRARLSGGALTLGQLASRRGEQDPDATGDWVAVRRLERSLIACVLPDRSLVVPAFQLTEAAEPRPELRPLLERLLGAGIDGWTAWTWLTQPSSLLSGEVPERVAVADQERALRASARFAADRDA</sequence>
<proteinExistence type="predicted"/>
<evidence type="ECO:0000313" key="2">
    <source>
        <dbReference type="Proteomes" id="UP000219435"/>
    </source>
</evidence>
<name>A0A285VCD3_9ACTN</name>
<gene>
    <name evidence="1" type="ORF">SAMN05660748_2901</name>
</gene>
<reference evidence="2" key="1">
    <citation type="submission" date="2017-08" db="EMBL/GenBank/DDBJ databases">
        <authorList>
            <person name="Varghese N."/>
            <person name="Submissions S."/>
        </authorList>
    </citation>
    <scope>NUCLEOTIDE SEQUENCE [LARGE SCALE GENOMIC DNA]</scope>
    <source>
        <strain evidence="2">DSM 4725</strain>
    </source>
</reference>
<organism evidence="1 2">
    <name type="scientific">Blastococcus aggregatus</name>
    <dbReference type="NCBI Taxonomy" id="38502"/>
    <lineage>
        <taxon>Bacteria</taxon>
        <taxon>Bacillati</taxon>
        <taxon>Actinomycetota</taxon>
        <taxon>Actinomycetes</taxon>
        <taxon>Geodermatophilales</taxon>
        <taxon>Geodermatophilaceae</taxon>
        <taxon>Blastococcus</taxon>
    </lineage>
</organism>
<dbReference type="AlphaFoldDB" id="A0A285VCD3"/>
<protein>
    <recommendedName>
        <fullName evidence="3">Antitoxin Xre/MbcA/ParS-like toxin-binding domain-containing protein</fullName>
    </recommendedName>
</protein>
<dbReference type="OrthoDB" id="4801736at2"/>
<accession>A0A285VCD3</accession>
<dbReference type="Proteomes" id="UP000219435">
    <property type="component" value="Unassembled WGS sequence"/>
</dbReference>
<dbReference type="EMBL" id="OBQI01000004">
    <property type="protein sequence ID" value="SOC50161.1"/>
    <property type="molecule type" value="Genomic_DNA"/>
</dbReference>
<evidence type="ECO:0000313" key="1">
    <source>
        <dbReference type="EMBL" id="SOC50161.1"/>
    </source>
</evidence>
<dbReference type="RefSeq" id="WP_097195726.1">
    <property type="nucleotide sequence ID" value="NZ_OBQI01000004.1"/>
</dbReference>